<feature type="transmembrane region" description="Helical" evidence="6">
    <location>
        <begin position="86"/>
        <end position="107"/>
    </location>
</feature>
<feature type="transmembrane region" description="Helical" evidence="6">
    <location>
        <begin position="145"/>
        <end position="165"/>
    </location>
</feature>
<evidence type="ECO:0000256" key="6">
    <source>
        <dbReference type="SAM" id="Phobius"/>
    </source>
</evidence>
<feature type="transmembrane region" description="Helical" evidence="6">
    <location>
        <begin position="332"/>
        <end position="353"/>
    </location>
</feature>
<evidence type="ECO:0000256" key="3">
    <source>
        <dbReference type="ARBA" id="ARBA00022692"/>
    </source>
</evidence>
<feature type="transmembrane region" description="Helical" evidence="6">
    <location>
        <begin position="41"/>
        <end position="65"/>
    </location>
</feature>
<evidence type="ECO:0000256" key="2">
    <source>
        <dbReference type="ARBA" id="ARBA00022475"/>
    </source>
</evidence>
<dbReference type="GO" id="GO:0005886">
    <property type="term" value="C:plasma membrane"/>
    <property type="evidence" value="ECO:0007669"/>
    <property type="project" value="UniProtKB-SubCell"/>
</dbReference>
<evidence type="ECO:0000313" key="8">
    <source>
        <dbReference type="Proteomes" id="UP000231464"/>
    </source>
</evidence>
<dbReference type="Proteomes" id="UP000231464">
    <property type="component" value="Unassembled WGS sequence"/>
</dbReference>
<keyword evidence="5 6" id="KW-0472">Membrane</keyword>
<comment type="subcellular location">
    <subcellularLocation>
        <location evidence="1">Cell membrane</location>
        <topology evidence="1">Multi-pass membrane protein</topology>
    </subcellularLocation>
</comment>
<dbReference type="Pfam" id="PF01943">
    <property type="entry name" value="Polysacc_synt"/>
    <property type="match status" value="1"/>
</dbReference>
<keyword evidence="4 6" id="KW-1133">Transmembrane helix</keyword>
<name>A0A2M6WBH2_9BACT</name>
<gene>
    <name evidence="7" type="ORF">COU23_00225</name>
</gene>
<proteinExistence type="predicted"/>
<dbReference type="PANTHER" id="PTHR30250:SF11">
    <property type="entry name" value="O-ANTIGEN TRANSPORTER-RELATED"/>
    <property type="match status" value="1"/>
</dbReference>
<feature type="transmembrane region" description="Helical" evidence="6">
    <location>
        <begin position="171"/>
        <end position="197"/>
    </location>
</feature>
<dbReference type="InterPro" id="IPR002797">
    <property type="entry name" value="Polysacc_synth"/>
</dbReference>
<feature type="transmembrane region" description="Helical" evidence="6">
    <location>
        <begin position="383"/>
        <end position="405"/>
    </location>
</feature>
<feature type="transmembrane region" description="Helical" evidence="6">
    <location>
        <begin position="113"/>
        <end position="133"/>
    </location>
</feature>
<reference evidence="8" key="1">
    <citation type="submission" date="2017-09" db="EMBL/GenBank/DDBJ databases">
        <title>Depth-based differentiation of microbial function through sediment-hosted aquifers and enrichment of novel symbionts in the deep terrestrial subsurface.</title>
        <authorList>
            <person name="Probst A.J."/>
            <person name="Ladd B."/>
            <person name="Jarett J.K."/>
            <person name="Geller-Mcgrath D.E."/>
            <person name="Sieber C.M.K."/>
            <person name="Emerson J.B."/>
            <person name="Anantharaman K."/>
            <person name="Thomas B.C."/>
            <person name="Malmstrom R."/>
            <person name="Stieglmeier M."/>
            <person name="Klingl A."/>
            <person name="Woyke T."/>
            <person name="Ryan C.M."/>
            <person name="Banfield J.F."/>
        </authorList>
    </citation>
    <scope>NUCLEOTIDE SEQUENCE [LARGE SCALE GENOMIC DNA]</scope>
</reference>
<feature type="transmembrane region" description="Helical" evidence="6">
    <location>
        <begin position="440"/>
        <end position="460"/>
    </location>
</feature>
<feature type="transmembrane region" description="Helical" evidence="6">
    <location>
        <begin position="12"/>
        <end position="35"/>
    </location>
</feature>
<keyword evidence="2" id="KW-1003">Cell membrane</keyword>
<feature type="transmembrane region" description="Helical" evidence="6">
    <location>
        <begin position="218"/>
        <end position="239"/>
    </location>
</feature>
<keyword evidence="3 6" id="KW-0812">Transmembrane</keyword>
<evidence type="ECO:0000256" key="1">
    <source>
        <dbReference type="ARBA" id="ARBA00004651"/>
    </source>
</evidence>
<dbReference type="AlphaFoldDB" id="A0A2M6WBH2"/>
<dbReference type="PANTHER" id="PTHR30250">
    <property type="entry name" value="PST FAMILY PREDICTED COLANIC ACID TRANSPORTER"/>
    <property type="match status" value="1"/>
</dbReference>
<accession>A0A2M6WBH2</accession>
<comment type="caution">
    <text evidence="7">The sequence shown here is derived from an EMBL/GenBank/DDBJ whole genome shotgun (WGS) entry which is preliminary data.</text>
</comment>
<feature type="transmembrane region" description="Helical" evidence="6">
    <location>
        <begin position="299"/>
        <end position="320"/>
    </location>
</feature>
<organism evidence="7 8">
    <name type="scientific">Candidatus Kuenenbacteria bacterium CG10_big_fil_rev_8_21_14_0_10_36_11</name>
    <dbReference type="NCBI Taxonomy" id="1974618"/>
    <lineage>
        <taxon>Bacteria</taxon>
        <taxon>Candidatus Kueneniibacteriota</taxon>
    </lineage>
</organism>
<evidence type="ECO:0000256" key="4">
    <source>
        <dbReference type="ARBA" id="ARBA00022989"/>
    </source>
</evidence>
<feature type="transmembrane region" description="Helical" evidence="6">
    <location>
        <begin position="360"/>
        <end position="377"/>
    </location>
</feature>
<feature type="transmembrane region" description="Helical" evidence="6">
    <location>
        <begin position="259"/>
        <end position="278"/>
    </location>
</feature>
<dbReference type="CDD" id="cd13128">
    <property type="entry name" value="MATE_Wzx_like"/>
    <property type="match status" value="1"/>
</dbReference>
<evidence type="ECO:0000256" key="5">
    <source>
        <dbReference type="ARBA" id="ARBA00023136"/>
    </source>
</evidence>
<dbReference type="EMBL" id="PFBP01000003">
    <property type="protein sequence ID" value="PIT90127.1"/>
    <property type="molecule type" value="Genomic_DNA"/>
</dbReference>
<feature type="transmembrane region" description="Helical" evidence="6">
    <location>
        <begin position="417"/>
        <end position="434"/>
    </location>
</feature>
<dbReference type="InterPro" id="IPR050833">
    <property type="entry name" value="Poly_Biosynth_Transport"/>
</dbReference>
<evidence type="ECO:0000313" key="7">
    <source>
        <dbReference type="EMBL" id="PIT90127.1"/>
    </source>
</evidence>
<protein>
    <submittedName>
        <fullName evidence="7">Uncharacterized protein</fullName>
    </submittedName>
</protein>
<sequence length="472" mass="53424">MSLSSSIAKNTFIHTLGKFSASGIGLIIVALITRYLGAEGFGYYTTIFSYLFFFATAGDLGLYLIAINELGRSQEKDKETIYSHIFTLRFLSGIFFMIVADSLIWFFPYNPAIKLGTLIISISVLTMMVDQVVVAIFQEQMKTKFAAMAEFLGKILTLILIYLAIKSNLSIIYLLWATTLGLIFHAFFNLFFARKFLHFNLSYHKETWLKILKNSWPIATYLIFSMIYFKADTIILSLYHPQSTVGLYGASYKILEVLITLPVIFMGLVSPHLSRAWAENNFSHFKAVYQKAFDLLSTLVWPMIFSVLVLAKPIMAFIAGSEFLPAAPIFQILIIATGIIFLAHLSTFSIVAINKQKTMMKFYIIAAIVALILYFIFIPKYSYWAASLITVAVESFILICSWLMIKKETGIKINLDISAKSFLASLIMAIVISLTNLNLFANIILAIITYFSCLWLFGVMKKEMISEFLKKE</sequence>